<evidence type="ECO:0000313" key="1">
    <source>
        <dbReference type="EMBL" id="VFR02712.1"/>
    </source>
</evidence>
<protein>
    <submittedName>
        <fullName evidence="1">Uncharacterized protein</fullName>
    </submittedName>
</protein>
<name>A0A484NMD6_9ASTE</name>
<dbReference type="AlphaFoldDB" id="A0A484NMD6"/>
<dbReference type="Proteomes" id="UP000595140">
    <property type="component" value="Unassembled WGS sequence"/>
</dbReference>
<accession>A0A484NMD6</accession>
<proteinExistence type="predicted"/>
<sequence length="381" mass="41973">MSQASTHEHDNTQHVGYEHIDGHTKDSRFAPNQDAVQLNIPLNAGNNQNIGNKPDFVMRAFMENFLQQMANAPMFQPLPSPPPCQITFKILKDNGAEEFLGDRIRRGRSARKTLGCNGSHARPLGHGAVHGTPVNRWPGQWDGSHCLGDGNPESRWAGMAVLEEKTGLLKGQSARRKSVGRELVFLLSPHVRKREILRSHDHEETAKRIIDFVDRALQELHVRPGREAHKAPARFTIVFVGAEKREEKLQARLDALLMASGKEAIDGLVRVGGDLTGRNRIPVANLHQERVDGKAPSHLDGVVVDDQAKRCIVVEFQGGPVGGTNLIVEGNQCPHLPHLSVGDGGDTFILRLLATVEEFGSLGDGFLHFAESEEKDGRRPK</sequence>
<evidence type="ECO:0000313" key="2">
    <source>
        <dbReference type="Proteomes" id="UP000595140"/>
    </source>
</evidence>
<gene>
    <name evidence="1" type="ORF">CCAM_LOCUS44487</name>
</gene>
<reference evidence="1 2" key="1">
    <citation type="submission" date="2018-04" db="EMBL/GenBank/DDBJ databases">
        <authorList>
            <person name="Vogel A."/>
        </authorList>
    </citation>
    <scope>NUCLEOTIDE SEQUENCE [LARGE SCALE GENOMIC DNA]</scope>
</reference>
<keyword evidence="2" id="KW-1185">Reference proteome</keyword>
<organism evidence="1 2">
    <name type="scientific">Cuscuta campestris</name>
    <dbReference type="NCBI Taxonomy" id="132261"/>
    <lineage>
        <taxon>Eukaryota</taxon>
        <taxon>Viridiplantae</taxon>
        <taxon>Streptophyta</taxon>
        <taxon>Embryophyta</taxon>
        <taxon>Tracheophyta</taxon>
        <taxon>Spermatophyta</taxon>
        <taxon>Magnoliopsida</taxon>
        <taxon>eudicotyledons</taxon>
        <taxon>Gunneridae</taxon>
        <taxon>Pentapetalae</taxon>
        <taxon>asterids</taxon>
        <taxon>lamiids</taxon>
        <taxon>Solanales</taxon>
        <taxon>Convolvulaceae</taxon>
        <taxon>Cuscuteae</taxon>
        <taxon>Cuscuta</taxon>
        <taxon>Cuscuta subgen. Grammica</taxon>
        <taxon>Cuscuta sect. Cleistogrammica</taxon>
    </lineage>
</organism>
<dbReference type="EMBL" id="OOIL02006840">
    <property type="protein sequence ID" value="VFR02712.1"/>
    <property type="molecule type" value="Genomic_DNA"/>
</dbReference>